<reference evidence="1" key="1">
    <citation type="submission" date="2022-02" db="EMBL/GenBank/DDBJ databases">
        <title>Plant Genome Project.</title>
        <authorList>
            <person name="Zhang R.-G."/>
        </authorList>
    </citation>
    <scope>NUCLEOTIDE SEQUENCE</scope>
    <source>
        <strain evidence="1">AT1</strain>
    </source>
</reference>
<proteinExistence type="predicted"/>
<sequence>MYNLDLRFAVPALLNLILSLLQHLQEKPCLPSLPNLNMNWNSWFFAIVPLIPFCITSFKLPLSLTADRIRVRVGDFSFFLAITLFSSVFLPQLLFWYVYAVIICVSPWHGYLSELLAGFLFSVWDVLYSIPVLIITCIVQNHQQDQRESETPPPPQIVVVADDDIGGNPILLEQPTAEPNTVVVGQP</sequence>
<name>A0ACC0NN10_RHOML</name>
<evidence type="ECO:0000313" key="2">
    <source>
        <dbReference type="Proteomes" id="UP001062846"/>
    </source>
</evidence>
<dbReference type="EMBL" id="CM046392">
    <property type="protein sequence ID" value="KAI8553883.1"/>
    <property type="molecule type" value="Genomic_DNA"/>
</dbReference>
<comment type="caution">
    <text evidence="1">The sequence shown here is derived from an EMBL/GenBank/DDBJ whole genome shotgun (WGS) entry which is preliminary data.</text>
</comment>
<dbReference type="Proteomes" id="UP001062846">
    <property type="component" value="Chromosome 5"/>
</dbReference>
<gene>
    <name evidence="1" type="ORF">RHMOL_Rhmol05G0050800</name>
</gene>
<organism evidence="1 2">
    <name type="scientific">Rhododendron molle</name>
    <name type="common">Chinese azalea</name>
    <name type="synonym">Azalea mollis</name>
    <dbReference type="NCBI Taxonomy" id="49168"/>
    <lineage>
        <taxon>Eukaryota</taxon>
        <taxon>Viridiplantae</taxon>
        <taxon>Streptophyta</taxon>
        <taxon>Embryophyta</taxon>
        <taxon>Tracheophyta</taxon>
        <taxon>Spermatophyta</taxon>
        <taxon>Magnoliopsida</taxon>
        <taxon>eudicotyledons</taxon>
        <taxon>Gunneridae</taxon>
        <taxon>Pentapetalae</taxon>
        <taxon>asterids</taxon>
        <taxon>Ericales</taxon>
        <taxon>Ericaceae</taxon>
        <taxon>Ericoideae</taxon>
        <taxon>Rhodoreae</taxon>
        <taxon>Rhododendron</taxon>
    </lineage>
</organism>
<keyword evidence="2" id="KW-1185">Reference proteome</keyword>
<evidence type="ECO:0000313" key="1">
    <source>
        <dbReference type="EMBL" id="KAI8553883.1"/>
    </source>
</evidence>
<accession>A0ACC0NN10</accession>
<protein>
    <submittedName>
        <fullName evidence="1">Uncharacterized protein</fullName>
    </submittedName>
</protein>